<organism evidence="9 10">
    <name type="scientific">Rhodosorus marinus</name>
    <dbReference type="NCBI Taxonomy" id="101924"/>
    <lineage>
        <taxon>Eukaryota</taxon>
        <taxon>Rhodophyta</taxon>
        <taxon>Stylonematophyceae</taxon>
        <taxon>Stylonematales</taxon>
        <taxon>Stylonemataceae</taxon>
        <taxon>Rhodosorus</taxon>
    </lineage>
</organism>
<protein>
    <recommendedName>
        <fullName evidence="11">Cytochrome b-c1 complex subunit 7</fullName>
    </recommendedName>
</protein>
<name>A0AAV8UI67_9RHOD</name>
<dbReference type="GO" id="GO:0005743">
    <property type="term" value="C:mitochondrial inner membrane"/>
    <property type="evidence" value="ECO:0007669"/>
    <property type="project" value="UniProtKB-SubCell"/>
</dbReference>
<dbReference type="InterPro" id="IPR003197">
    <property type="entry name" value="QCR7"/>
</dbReference>
<gene>
    <name evidence="9" type="ORF">NDN08_006633</name>
</gene>
<reference evidence="9 10" key="1">
    <citation type="journal article" date="2023" name="Nat. Commun.">
        <title>Origin of minicircular mitochondrial genomes in red algae.</title>
        <authorList>
            <person name="Lee Y."/>
            <person name="Cho C.H."/>
            <person name="Lee Y.M."/>
            <person name="Park S.I."/>
            <person name="Yang J.H."/>
            <person name="West J.A."/>
            <person name="Bhattacharya D."/>
            <person name="Yoon H.S."/>
        </authorList>
    </citation>
    <scope>NUCLEOTIDE SEQUENCE [LARGE SCALE GENOMIC DNA]</scope>
    <source>
        <strain evidence="9 10">CCMP1338</strain>
        <tissue evidence="9">Whole cell</tissue>
    </source>
</reference>
<comment type="similarity">
    <text evidence="2">Belongs to the UQCRB/QCR7 family.</text>
</comment>
<dbReference type="Gene3D" id="1.10.1090.10">
    <property type="entry name" value="Cytochrome b-c1 complex subunit 7"/>
    <property type="match status" value="1"/>
</dbReference>
<dbReference type="Pfam" id="PF02271">
    <property type="entry name" value="UCR_14kD"/>
    <property type="match status" value="1"/>
</dbReference>
<dbReference type="EMBL" id="JAMWBK010000009">
    <property type="protein sequence ID" value="KAJ8902225.1"/>
    <property type="molecule type" value="Genomic_DNA"/>
</dbReference>
<evidence type="ECO:0000256" key="8">
    <source>
        <dbReference type="ARBA" id="ARBA00023136"/>
    </source>
</evidence>
<dbReference type="Proteomes" id="UP001157974">
    <property type="component" value="Unassembled WGS sequence"/>
</dbReference>
<keyword evidence="8" id="KW-0472">Membrane</keyword>
<proteinExistence type="inferred from homology"/>
<evidence type="ECO:0000256" key="2">
    <source>
        <dbReference type="ARBA" id="ARBA00008554"/>
    </source>
</evidence>
<dbReference type="InterPro" id="IPR036544">
    <property type="entry name" value="QCR7_sf"/>
</dbReference>
<dbReference type="PANTHER" id="PTHR12022">
    <property type="entry name" value="UBIQUINOL-CYTOCHROME C REDUCTASE COMPLEX 14 KD PROTEIN"/>
    <property type="match status" value="1"/>
</dbReference>
<keyword evidence="4" id="KW-0679">Respiratory chain</keyword>
<keyword evidence="7" id="KW-0496">Mitochondrion</keyword>
<dbReference type="PANTHER" id="PTHR12022:SF0">
    <property type="entry name" value="CYTOCHROME B-C1 COMPLEX SUBUNIT 7"/>
    <property type="match status" value="1"/>
</dbReference>
<evidence type="ECO:0000256" key="6">
    <source>
        <dbReference type="ARBA" id="ARBA00022982"/>
    </source>
</evidence>
<evidence type="ECO:0000256" key="3">
    <source>
        <dbReference type="ARBA" id="ARBA00022448"/>
    </source>
</evidence>
<dbReference type="SUPFAM" id="SSF81524">
    <property type="entry name" value="14 kDa protein of cytochrome bc1 complex (Ubiquinol-cytochrome c reductase)"/>
    <property type="match status" value="1"/>
</dbReference>
<evidence type="ECO:0000313" key="9">
    <source>
        <dbReference type="EMBL" id="KAJ8902225.1"/>
    </source>
</evidence>
<evidence type="ECO:0000256" key="7">
    <source>
        <dbReference type="ARBA" id="ARBA00023128"/>
    </source>
</evidence>
<dbReference type="GO" id="GO:0006122">
    <property type="term" value="P:mitochondrial electron transport, ubiquinol to cytochrome c"/>
    <property type="evidence" value="ECO:0007669"/>
    <property type="project" value="InterPro"/>
</dbReference>
<evidence type="ECO:0008006" key="11">
    <source>
        <dbReference type="Google" id="ProtNLM"/>
    </source>
</evidence>
<keyword evidence="6" id="KW-0249">Electron transport</keyword>
<dbReference type="AlphaFoldDB" id="A0AAV8UI67"/>
<accession>A0AAV8UI67</accession>
<evidence type="ECO:0000256" key="5">
    <source>
        <dbReference type="ARBA" id="ARBA00022792"/>
    </source>
</evidence>
<sequence>MQTGKFDKFVQLPGVRNLWNPFRAWHRRFTEKQLKAMGLLLDDCLNEHEPVVAEVLKKLPKEELIMREKRIKRAFDLSIKKTELHEDLRDYDVWRPYITSRINAVQKQMADEREYQRD</sequence>
<keyword evidence="3" id="KW-0813">Transport</keyword>
<evidence type="ECO:0000313" key="10">
    <source>
        <dbReference type="Proteomes" id="UP001157974"/>
    </source>
</evidence>
<comment type="subcellular location">
    <subcellularLocation>
        <location evidence="1">Mitochondrion inner membrane</location>
        <topology evidence="1">Peripheral membrane protein</topology>
        <orientation evidence="1">Matrix side</orientation>
    </subcellularLocation>
</comment>
<comment type="caution">
    <text evidence="9">The sequence shown here is derived from an EMBL/GenBank/DDBJ whole genome shotgun (WGS) entry which is preliminary data.</text>
</comment>
<dbReference type="GO" id="GO:0045275">
    <property type="term" value="C:respiratory chain complex III"/>
    <property type="evidence" value="ECO:0007669"/>
    <property type="project" value="InterPro"/>
</dbReference>
<keyword evidence="10" id="KW-1185">Reference proteome</keyword>
<keyword evidence="5" id="KW-0999">Mitochondrion inner membrane</keyword>
<evidence type="ECO:0000256" key="4">
    <source>
        <dbReference type="ARBA" id="ARBA00022660"/>
    </source>
</evidence>
<evidence type="ECO:0000256" key="1">
    <source>
        <dbReference type="ARBA" id="ARBA00004443"/>
    </source>
</evidence>